<comment type="caution">
    <text evidence="1">The sequence shown here is derived from an EMBL/GenBank/DDBJ whole genome shotgun (WGS) entry which is preliminary data.</text>
</comment>
<gene>
    <name evidence="1" type="ORF">BSTOLATCC_MIC55942</name>
</gene>
<accession>A0AAU9K5P8</accession>
<sequence>MQISPLYDIQENANQEQVRLHYLMSKQPLRVRSWCKLNKEYYIDHIAVTSFPDTKLQPLSSTTRAFSTKNIQVLDNKSYSKGLFPKISLLSKRNKKISHIKITLPKIKEAKNYRSASLTTPDLNIHQIYSKLMKPKSLYLKGKDEEAYRATG</sequence>
<protein>
    <submittedName>
        <fullName evidence="1">Uncharacterized protein</fullName>
    </submittedName>
</protein>
<keyword evidence="2" id="KW-1185">Reference proteome</keyword>
<dbReference type="Proteomes" id="UP001162131">
    <property type="component" value="Unassembled WGS sequence"/>
</dbReference>
<organism evidence="1 2">
    <name type="scientific">Blepharisma stoltei</name>
    <dbReference type="NCBI Taxonomy" id="1481888"/>
    <lineage>
        <taxon>Eukaryota</taxon>
        <taxon>Sar</taxon>
        <taxon>Alveolata</taxon>
        <taxon>Ciliophora</taxon>
        <taxon>Postciliodesmatophora</taxon>
        <taxon>Heterotrichea</taxon>
        <taxon>Heterotrichida</taxon>
        <taxon>Blepharismidae</taxon>
        <taxon>Blepharisma</taxon>
    </lineage>
</organism>
<dbReference type="EMBL" id="CAJZBQ010000054">
    <property type="protein sequence ID" value="CAG9332496.1"/>
    <property type="molecule type" value="Genomic_DNA"/>
</dbReference>
<evidence type="ECO:0000313" key="2">
    <source>
        <dbReference type="Proteomes" id="UP001162131"/>
    </source>
</evidence>
<reference evidence="1" key="1">
    <citation type="submission" date="2021-09" db="EMBL/GenBank/DDBJ databases">
        <authorList>
            <consortium name="AG Swart"/>
            <person name="Singh M."/>
            <person name="Singh A."/>
            <person name="Seah K."/>
            <person name="Emmerich C."/>
        </authorList>
    </citation>
    <scope>NUCLEOTIDE SEQUENCE</scope>
    <source>
        <strain evidence="1">ATCC30299</strain>
    </source>
</reference>
<name>A0AAU9K5P8_9CILI</name>
<proteinExistence type="predicted"/>
<dbReference type="AlphaFoldDB" id="A0AAU9K5P8"/>
<evidence type="ECO:0000313" key="1">
    <source>
        <dbReference type="EMBL" id="CAG9332496.1"/>
    </source>
</evidence>